<sequence length="94" mass="10513">MANASPMFSSSDKFRVLACDADSIIYRVAATTNNLETAKRRFVQNAMTYQLLAGADLVRLHLTPKHCRKAGRFNVIAQKEYQATVRTPKVSLHS</sequence>
<evidence type="ECO:0000313" key="2">
    <source>
        <dbReference type="Proteomes" id="UP000203872"/>
    </source>
</evidence>
<dbReference type="RefSeq" id="YP_009203175.1">
    <property type="nucleotide sequence ID" value="NC_028850.1"/>
</dbReference>
<accession>A0A0H4TH00</accession>
<dbReference type="KEGG" id="vg:26630236"/>
<protein>
    <submittedName>
        <fullName evidence="1">Uncharacterized protein</fullName>
    </submittedName>
</protein>
<proteinExistence type="predicted"/>
<keyword evidence="2" id="KW-1185">Reference proteome</keyword>
<dbReference type="GeneID" id="26630236"/>
<reference evidence="1 2" key="1">
    <citation type="submission" date="2015-06" db="EMBL/GenBank/DDBJ databases">
        <title>Complete genome sequence of bacteriophage vB_YenP_ISAO8 which infects Yersinia enterocolitica O:8.</title>
        <authorList>
            <person name="Leon-Velarde C.G."/>
            <person name="Kropinski A.M."/>
            <person name="Chen S."/>
        </authorList>
    </citation>
    <scope>NUCLEOTIDE SEQUENCE [LARGE SCALE GENOMIC DNA]</scope>
</reference>
<organism evidence="1 2">
    <name type="scientific">Yersinia phage vB_YenP_ISAO8</name>
    <dbReference type="NCBI Taxonomy" id="1675027"/>
    <lineage>
        <taxon>Viruses</taxon>
        <taxon>Duplodnaviria</taxon>
        <taxon>Heunggongvirae</taxon>
        <taxon>Uroviricota</taxon>
        <taxon>Caudoviricetes</taxon>
        <taxon>Autographivirales</taxon>
        <taxon>Autonotataviridae</taxon>
        <taxon>Melnykvirinae</taxon>
        <taxon>Aghbyvirus</taxon>
        <taxon>Aghbyvirus ISAO8</taxon>
    </lineage>
</organism>
<dbReference type="Proteomes" id="UP000203872">
    <property type="component" value="Segment"/>
</dbReference>
<dbReference type="EMBL" id="KT184661">
    <property type="protein sequence ID" value="AKQ07685.1"/>
    <property type="molecule type" value="Genomic_DNA"/>
</dbReference>
<name>A0A0H4TH00_9CAUD</name>
<evidence type="ECO:0000313" key="1">
    <source>
        <dbReference type="EMBL" id="AKQ07685.1"/>
    </source>
</evidence>